<dbReference type="Proteomes" id="UP001149074">
    <property type="component" value="Unassembled WGS sequence"/>
</dbReference>
<gene>
    <name evidence="1" type="ORF">N7532_002367</name>
</gene>
<proteinExistence type="predicted"/>
<comment type="caution">
    <text evidence="1">The sequence shown here is derived from an EMBL/GenBank/DDBJ whole genome shotgun (WGS) entry which is preliminary data.</text>
</comment>
<accession>A0A9W9G0D7</accession>
<reference evidence="1" key="1">
    <citation type="submission" date="2022-11" db="EMBL/GenBank/DDBJ databases">
        <authorList>
            <person name="Petersen C."/>
        </authorList>
    </citation>
    <scope>NUCLEOTIDE SEQUENCE</scope>
    <source>
        <strain evidence="1">IBT 30761</strain>
    </source>
</reference>
<organism evidence="1 2">
    <name type="scientific">Penicillium argentinense</name>
    <dbReference type="NCBI Taxonomy" id="1131581"/>
    <lineage>
        <taxon>Eukaryota</taxon>
        <taxon>Fungi</taxon>
        <taxon>Dikarya</taxon>
        <taxon>Ascomycota</taxon>
        <taxon>Pezizomycotina</taxon>
        <taxon>Eurotiomycetes</taxon>
        <taxon>Eurotiomycetidae</taxon>
        <taxon>Eurotiales</taxon>
        <taxon>Aspergillaceae</taxon>
        <taxon>Penicillium</taxon>
    </lineage>
</organism>
<keyword evidence="2" id="KW-1185">Reference proteome</keyword>
<dbReference type="OrthoDB" id="4810243at2759"/>
<reference evidence="1" key="2">
    <citation type="journal article" date="2023" name="IMA Fungus">
        <title>Comparative genomic study of the Penicillium genus elucidates a diverse pangenome and 15 lateral gene transfer events.</title>
        <authorList>
            <person name="Petersen C."/>
            <person name="Sorensen T."/>
            <person name="Nielsen M.R."/>
            <person name="Sondergaard T.E."/>
            <person name="Sorensen J.L."/>
            <person name="Fitzpatrick D.A."/>
            <person name="Frisvad J.C."/>
            <person name="Nielsen K.L."/>
        </authorList>
    </citation>
    <scope>NUCLEOTIDE SEQUENCE</scope>
    <source>
        <strain evidence="1">IBT 30761</strain>
    </source>
</reference>
<dbReference type="EMBL" id="JAPQKI010000003">
    <property type="protein sequence ID" value="KAJ5109722.1"/>
    <property type="molecule type" value="Genomic_DNA"/>
</dbReference>
<sequence length="63" mass="7075">MGGITRNVRNEPFQFYHRECRLPTVDELAKASSLPSPEISLILQKLGVIITLCSISTSYARRP</sequence>
<protein>
    <submittedName>
        <fullName evidence="1">Uncharacterized protein</fullName>
    </submittedName>
</protein>
<evidence type="ECO:0000313" key="1">
    <source>
        <dbReference type="EMBL" id="KAJ5109722.1"/>
    </source>
</evidence>
<name>A0A9W9G0D7_9EURO</name>
<dbReference type="AlphaFoldDB" id="A0A9W9G0D7"/>
<dbReference type="GeneID" id="81353840"/>
<evidence type="ECO:0000313" key="2">
    <source>
        <dbReference type="Proteomes" id="UP001149074"/>
    </source>
</evidence>
<dbReference type="RefSeq" id="XP_056477833.1">
    <property type="nucleotide sequence ID" value="XM_056614861.1"/>
</dbReference>